<accession>A0A0F9IPM5</accession>
<sequence>MVTSREFITGIGERQAQVKRSMFLAGLPRTLTADEANLEFDFDTPLEEGWSLKLTPDETVEQGFGYSFVDPEGWELFPDDTRISPTGVKYSNIVFNEAGEAIDYTVTTPEGETFTLAETKELRVEPVGVEPTLTEDYALIYANYQRTGGALGITDWIRAGTPLIPQQEVTLEEQEARVVKLITDVFPDMTQEEFVTFITDDWRGFTERIIAGGPTAESTALLKQMGFPQEEIDNLFKPWFERLPPEGIDIVMEIAGIRTLVHIESPNLQVWAKGIMIGRFDVKGTFSPNPKDLAEYLAENYIEPPQATKDEITKDYKKLVVDIDKEFADVADWTVPGWQARREANPERLQDWLDAQAKAWDDYIEASRPPWERVWTAGTGDIISVAGGVTRWMGQDGIADRLTKFASELQTQAPPDYLGEFEWSMMLNPRFYSTRVLRALPFTLSLAPAAIIGAYIATHIPVVSPFIIKHLGAYGELILGSIGAATFARPLESAYEAGATYDEAIARGMTKEQADKAALNVFLGNLALGGWDAIQFGIAFLPIPGAPTASRFWKMAMVGGKLVIVALTEAGEEAYQETLQRWQRGEKFSLDPEMQQVMSIGGIFGLGLGGAGEVFNTIKGYTLENLTPEGRATFDGDVTRFEAEGLTREQAELRAFDELAKTEEGGIATSDAVERLTREE</sequence>
<organism evidence="1">
    <name type="scientific">marine sediment metagenome</name>
    <dbReference type="NCBI Taxonomy" id="412755"/>
    <lineage>
        <taxon>unclassified sequences</taxon>
        <taxon>metagenomes</taxon>
        <taxon>ecological metagenomes</taxon>
    </lineage>
</organism>
<dbReference type="AlphaFoldDB" id="A0A0F9IPM5"/>
<name>A0A0F9IPM5_9ZZZZ</name>
<proteinExistence type="predicted"/>
<comment type="caution">
    <text evidence="1">The sequence shown here is derived from an EMBL/GenBank/DDBJ whole genome shotgun (WGS) entry which is preliminary data.</text>
</comment>
<gene>
    <name evidence="1" type="ORF">LCGC14_1917120</name>
</gene>
<dbReference type="EMBL" id="LAZR01020354">
    <property type="protein sequence ID" value="KKL89197.1"/>
    <property type="molecule type" value="Genomic_DNA"/>
</dbReference>
<protein>
    <submittedName>
        <fullName evidence="1">Uncharacterized protein</fullName>
    </submittedName>
</protein>
<evidence type="ECO:0000313" key="1">
    <source>
        <dbReference type="EMBL" id="KKL89197.1"/>
    </source>
</evidence>
<reference evidence="1" key="1">
    <citation type="journal article" date="2015" name="Nature">
        <title>Complex archaea that bridge the gap between prokaryotes and eukaryotes.</title>
        <authorList>
            <person name="Spang A."/>
            <person name="Saw J.H."/>
            <person name="Jorgensen S.L."/>
            <person name="Zaremba-Niedzwiedzka K."/>
            <person name="Martijn J."/>
            <person name="Lind A.E."/>
            <person name="van Eijk R."/>
            <person name="Schleper C."/>
            <person name="Guy L."/>
            <person name="Ettema T.J."/>
        </authorList>
    </citation>
    <scope>NUCLEOTIDE SEQUENCE</scope>
</reference>
<feature type="non-terminal residue" evidence="1">
    <location>
        <position position="680"/>
    </location>
</feature>